<reference evidence="3 4" key="1">
    <citation type="submission" date="2017-05" db="EMBL/GenBank/DDBJ databases">
        <title>Draft genome sequence of Elsinoe australis.</title>
        <authorList>
            <person name="Cheng Q."/>
        </authorList>
    </citation>
    <scope>NUCLEOTIDE SEQUENCE [LARGE SCALE GENOMIC DNA]</scope>
    <source>
        <strain evidence="3 4">NL1</strain>
    </source>
</reference>
<dbReference type="GO" id="GO:0008017">
    <property type="term" value="F:microtubule binding"/>
    <property type="evidence" value="ECO:0007669"/>
    <property type="project" value="InterPro"/>
</dbReference>
<accession>A0A2P7Z7M8</accession>
<dbReference type="Pfam" id="PF03999">
    <property type="entry name" value="MAP65_ASE1"/>
    <property type="match status" value="1"/>
</dbReference>
<dbReference type="PANTHER" id="PTHR19321:SF41">
    <property type="entry name" value="FASCETTO-RELATED"/>
    <property type="match status" value="1"/>
</dbReference>
<keyword evidence="4" id="KW-1185">Reference proteome</keyword>
<feature type="compositionally biased region" description="Polar residues" evidence="2">
    <location>
        <begin position="665"/>
        <end position="676"/>
    </location>
</feature>
<dbReference type="OrthoDB" id="642895at2759"/>
<feature type="region of interest" description="Disordered" evidence="2">
    <location>
        <begin position="462"/>
        <end position="621"/>
    </location>
</feature>
<dbReference type="GO" id="GO:0005737">
    <property type="term" value="C:cytoplasm"/>
    <property type="evidence" value="ECO:0007669"/>
    <property type="project" value="TreeGrafter"/>
</dbReference>
<dbReference type="PANTHER" id="PTHR19321">
    <property type="entry name" value="PROTEIN REGULATOR OF CYTOKINESIS 1 PRC1-RELATED"/>
    <property type="match status" value="1"/>
</dbReference>
<dbReference type="STRING" id="40998.A0A2P7Z7M8"/>
<gene>
    <name evidence="3" type="ORF">B9Z65_195</name>
</gene>
<proteinExistence type="predicted"/>
<evidence type="ECO:0000256" key="1">
    <source>
        <dbReference type="SAM" id="Coils"/>
    </source>
</evidence>
<feature type="coiled-coil region" evidence="1">
    <location>
        <begin position="225"/>
        <end position="259"/>
    </location>
</feature>
<feature type="coiled-coil region" evidence="1">
    <location>
        <begin position="57"/>
        <end position="84"/>
    </location>
</feature>
<protein>
    <submittedName>
        <fullName evidence="3">Anaphase spindle elongation protein 1</fullName>
    </submittedName>
</protein>
<name>A0A2P7Z7M8_9PEZI</name>
<dbReference type="Proteomes" id="UP000243723">
    <property type="component" value="Unassembled WGS sequence"/>
</dbReference>
<evidence type="ECO:0000313" key="4">
    <source>
        <dbReference type="Proteomes" id="UP000243723"/>
    </source>
</evidence>
<comment type="caution">
    <text evidence="3">The sequence shown here is derived from an EMBL/GenBank/DDBJ whole genome shotgun (WGS) entry which is preliminary data.</text>
</comment>
<dbReference type="Gene3D" id="1.20.58.1520">
    <property type="match status" value="1"/>
</dbReference>
<feature type="region of interest" description="Disordered" evidence="2">
    <location>
        <begin position="658"/>
        <end position="733"/>
    </location>
</feature>
<feature type="compositionally biased region" description="Polar residues" evidence="2">
    <location>
        <begin position="704"/>
        <end position="733"/>
    </location>
</feature>
<feature type="region of interest" description="Disordered" evidence="2">
    <location>
        <begin position="784"/>
        <end position="810"/>
    </location>
</feature>
<dbReference type="AlphaFoldDB" id="A0A2P7Z7M8"/>
<organism evidence="3 4">
    <name type="scientific">Elsinoe australis</name>
    <dbReference type="NCBI Taxonomy" id="40998"/>
    <lineage>
        <taxon>Eukaryota</taxon>
        <taxon>Fungi</taxon>
        <taxon>Dikarya</taxon>
        <taxon>Ascomycota</taxon>
        <taxon>Pezizomycotina</taxon>
        <taxon>Dothideomycetes</taxon>
        <taxon>Dothideomycetidae</taxon>
        <taxon>Myriangiales</taxon>
        <taxon>Elsinoaceae</taxon>
        <taxon>Elsinoe</taxon>
    </lineage>
</organism>
<dbReference type="InterPro" id="IPR007145">
    <property type="entry name" value="MAP65_Ase1_PRC1"/>
</dbReference>
<dbReference type="EMBL" id="NHZQ01000289">
    <property type="protein sequence ID" value="PSK44215.1"/>
    <property type="molecule type" value="Genomic_DNA"/>
</dbReference>
<evidence type="ECO:0000313" key="3">
    <source>
        <dbReference type="EMBL" id="PSK44215.1"/>
    </source>
</evidence>
<evidence type="ECO:0000256" key="2">
    <source>
        <dbReference type="SAM" id="MobiDB-lite"/>
    </source>
</evidence>
<dbReference type="GO" id="GO:0051256">
    <property type="term" value="P:mitotic spindle midzone assembly"/>
    <property type="evidence" value="ECO:0007669"/>
    <property type="project" value="TreeGrafter"/>
</dbReference>
<sequence>MDTSYLSQQVTTIINQLHGYFDEIGVASHERDQRESELFSALSETLHNQLKLVASEKHELTEQARQLIRTIRQMEAALDDSKVRDDYDRDDDDLKVTLPLLQCIDYLKQKHKTISKLHKERYEQVKKLAEALASYASHIEPSFLNIKLPPTSPNAKVSPTFDISPTYVAALDNEFTRVYDEYNRRVALVQQLAEEIVMLWGELGTPQAQVDSTIVKCYRESPEQLGLHQDDLNRIKSKREKLMEEKRSREKRLKDLRSTIEQLWEKLSIEHADRKAFLAANRGCGMRTINEFEDELAKLEEMKRQNLHLFVEDARFKLQELWDSLYFSEEEMMEFTPAFSDVYSDALLSAHEAEIARLESLKQQRAPILASVEKYRSLIKDRNDLAASSQDASRLLAKGNKGEKRDPTRLLREEKMRKRIAKDLPKVESELRKVLESWEDEYGRPFLVHGDRYLDELEACSAPTSRAAPPRSKTPSNPPPTANTKSVRTAPPASRNGTLRGVPPRSKTPTASIAREREHNPLASSVHGASSTYKSSTIKPSTVRGSPSKLPAPRAALGALTDGKNSPERRPKTAAGYRTASDEENFGASTIRGKPVSPGKSSTVRANPSRMAPPRVPPPKMKDFFSPNMPPTPTPTNYSETSEPSSVIVRHVEPEDVYDDHNSYRSHPSGSTNGSVRSVMVHGYGGGVGRQQPGGYPMAPPSRLGSNNSHSGQASHLTAGSSQNGGSENWETYTDASDDEYYAQHRGAVKRLTPEGGFEEEQGVGRKMGAAAKVGLGLGIRGGGMMGREREGTVEGSEGCWTETDDDGVF</sequence>
<feature type="compositionally biased region" description="Polar residues" evidence="2">
    <location>
        <begin position="527"/>
        <end position="545"/>
    </location>
</feature>
<keyword evidence="1" id="KW-0175">Coiled coil</keyword>
<dbReference type="GO" id="GO:1990023">
    <property type="term" value="C:mitotic spindle midzone"/>
    <property type="evidence" value="ECO:0007669"/>
    <property type="project" value="TreeGrafter"/>
</dbReference>